<dbReference type="OrthoDB" id="10266980at2759"/>
<sequence length="197" mass="21894">MCHLTLFRSIVRYPELRGDLIHSSAKLAEFLIALSVGYFFYDGFDLLLFGTLQRAWPVLLHHGLTSLDGDGFISLPSLPFLLYAVRGASPAGGGEQRVPAWEATAPHGGDREVVGHLPVVGGANLVSFVVLRFGLITYFFAFMFVNRSILYTRALEFMVPLMAAMAVINVILFWRLLKSDVFQSKNGQNQREVLVSN</sequence>
<name>A0A2G8K632_STIJA</name>
<feature type="transmembrane region" description="Helical" evidence="1">
    <location>
        <begin position="125"/>
        <end position="145"/>
    </location>
</feature>
<protein>
    <recommendedName>
        <fullName evidence="4">TLC domain-containing protein</fullName>
    </recommendedName>
</protein>
<feature type="transmembrane region" description="Helical" evidence="1">
    <location>
        <begin position="20"/>
        <end position="41"/>
    </location>
</feature>
<dbReference type="GO" id="GO:0097035">
    <property type="term" value="P:regulation of membrane lipid distribution"/>
    <property type="evidence" value="ECO:0007669"/>
    <property type="project" value="TreeGrafter"/>
</dbReference>
<dbReference type="PANTHER" id="PTHR13439:SF4">
    <property type="entry name" value="TLC DOMAIN-CONTAINING PROTEIN"/>
    <property type="match status" value="1"/>
</dbReference>
<dbReference type="AlphaFoldDB" id="A0A2G8K632"/>
<evidence type="ECO:0008006" key="4">
    <source>
        <dbReference type="Google" id="ProtNLM"/>
    </source>
</evidence>
<dbReference type="GO" id="GO:0071709">
    <property type="term" value="P:membrane assembly"/>
    <property type="evidence" value="ECO:0007669"/>
    <property type="project" value="TreeGrafter"/>
</dbReference>
<keyword evidence="1" id="KW-1133">Transmembrane helix</keyword>
<dbReference type="EMBL" id="MRZV01000848">
    <property type="protein sequence ID" value="PIK43477.1"/>
    <property type="molecule type" value="Genomic_DNA"/>
</dbReference>
<evidence type="ECO:0000256" key="1">
    <source>
        <dbReference type="SAM" id="Phobius"/>
    </source>
</evidence>
<keyword evidence="3" id="KW-1185">Reference proteome</keyword>
<gene>
    <name evidence="2" type="ORF">BSL78_19674</name>
</gene>
<evidence type="ECO:0000313" key="2">
    <source>
        <dbReference type="EMBL" id="PIK43477.1"/>
    </source>
</evidence>
<feature type="transmembrane region" description="Helical" evidence="1">
    <location>
        <begin position="157"/>
        <end position="177"/>
    </location>
</feature>
<dbReference type="GO" id="GO:0007009">
    <property type="term" value="P:plasma membrane organization"/>
    <property type="evidence" value="ECO:0007669"/>
    <property type="project" value="TreeGrafter"/>
</dbReference>
<reference evidence="2 3" key="1">
    <citation type="journal article" date="2017" name="PLoS Biol.">
        <title>The sea cucumber genome provides insights into morphological evolution and visceral regeneration.</title>
        <authorList>
            <person name="Zhang X."/>
            <person name="Sun L."/>
            <person name="Yuan J."/>
            <person name="Sun Y."/>
            <person name="Gao Y."/>
            <person name="Zhang L."/>
            <person name="Li S."/>
            <person name="Dai H."/>
            <person name="Hamel J.F."/>
            <person name="Liu C."/>
            <person name="Yu Y."/>
            <person name="Liu S."/>
            <person name="Lin W."/>
            <person name="Guo K."/>
            <person name="Jin S."/>
            <person name="Xu P."/>
            <person name="Storey K.B."/>
            <person name="Huan P."/>
            <person name="Zhang T."/>
            <person name="Zhou Y."/>
            <person name="Zhang J."/>
            <person name="Lin C."/>
            <person name="Li X."/>
            <person name="Xing L."/>
            <person name="Huo D."/>
            <person name="Sun M."/>
            <person name="Wang L."/>
            <person name="Mercier A."/>
            <person name="Li F."/>
            <person name="Yang H."/>
            <person name="Xiang J."/>
        </authorList>
    </citation>
    <scope>NUCLEOTIDE SEQUENCE [LARGE SCALE GENOMIC DNA]</scope>
    <source>
        <strain evidence="2">Shaxun</strain>
        <tissue evidence="2">Muscle</tissue>
    </source>
</reference>
<dbReference type="Proteomes" id="UP000230750">
    <property type="component" value="Unassembled WGS sequence"/>
</dbReference>
<dbReference type="GO" id="GO:0005886">
    <property type="term" value="C:plasma membrane"/>
    <property type="evidence" value="ECO:0007669"/>
    <property type="project" value="TreeGrafter"/>
</dbReference>
<dbReference type="PANTHER" id="PTHR13439">
    <property type="entry name" value="CT120 PROTEIN"/>
    <property type="match status" value="1"/>
</dbReference>
<keyword evidence="1" id="KW-0812">Transmembrane</keyword>
<accession>A0A2G8K632</accession>
<keyword evidence="1" id="KW-0472">Membrane</keyword>
<proteinExistence type="predicted"/>
<organism evidence="2 3">
    <name type="scientific">Stichopus japonicus</name>
    <name type="common">Sea cucumber</name>
    <dbReference type="NCBI Taxonomy" id="307972"/>
    <lineage>
        <taxon>Eukaryota</taxon>
        <taxon>Metazoa</taxon>
        <taxon>Echinodermata</taxon>
        <taxon>Eleutherozoa</taxon>
        <taxon>Echinozoa</taxon>
        <taxon>Holothuroidea</taxon>
        <taxon>Aspidochirotacea</taxon>
        <taxon>Aspidochirotida</taxon>
        <taxon>Stichopodidae</taxon>
        <taxon>Apostichopus</taxon>
    </lineage>
</organism>
<evidence type="ECO:0000313" key="3">
    <source>
        <dbReference type="Proteomes" id="UP000230750"/>
    </source>
</evidence>
<dbReference type="GO" id="GO:0055091">
    <property type="term" value="P:phospholipid homeostasis"/>
    <property type="evidence" value="ECO:0007669"/>
    <property type="project" value="TreeGrafter"/>
</dbReference>
<dbReference type="InterPro" id="IPR050846">
    <property type="entry name" value="TLCD"/>
</dbReference>
<comment type="caution">
    <text evidence="2">The sequence shown here is derived from an EMBL/GenBank/DDBJ whole genome shotgun (WGS) entry which is preliminary data.</text>
</comment>